<dbReference type="OMA" id="CAMESEN"/>
<gene>
    <name evidence="2" type="ORF">CEY00_Acc23600</name>
</gene>
<dbReference type="GO" id="GO:0002151">
    <property type="term" value="F:G-quadruplex RNA binding"/>
    <property type="evidence" value="ECO:0007669"/>
    <property type="project" value="InterPro"/>
</dbReference>
<sequence>MGALAPICPWIPEDDLLLKNAVEAGASLESLAKGAVQFSRRFTVQELQNRWLALLYDPVVSAEASARMIEFERSVASLPSKPYKCEDSKESKRVSGKRKAESVRSYYYSMRKRICNEPFDSTDLNYLVGPGHSDCSGNGNELSATNSMLVDPISNHFGLRDSNVNVTHSSVPEFGTGSISAANAGVTEDACYTGFHSSVKEDLHMVQNNTHARISCTFGENIPLAISCSVIEESGQPKGVPVSNMSEAHHLDSKPSVLYDQSIGNMGKVCSGFGGSQVFDSPISDCGGLLNNLGCTSPLPPMSTWNTIEGISAPTIPNVHLSESEQDIADTFAFPERGNLENAHTLGYDDVILDSKHKKQMPCDTTTHLTPSSTDYFAELSDALLNFTNDEELLFMGAGEKDGIDKSFIDGFGSILLDSPNGNMPNIAATEAATASHSYLATSGGEHCGVSDDKRQCHYSDAPDGRTTCSSESRMTIFASSMNPQFPELRNGVICCLLNTEDTEIPSNDDVFLPYRMPSPPLLSVTQSRFHEADNPNSSFVNDFSDHEKANAGCLSRMKREWKIPGQSHFSPHMRGSQLVPDKNVSHLLGGREVKIELPNNDHPHSAFRIASNACQDQVKTSGTGNTSNPLPAILEGGVTDIGRANQLNYNANSYIVKPVSGFDNLMSYAQANPISCKHEVNALAKNQRVHAELSSVKMTVPDLVVNHSPADQEEVPSDIDDDVPHFSDVEAMILDMDLSPDDQDFNASREVSRYQHENSKRAIIRLEQAANSYMQRAMASQGALAVLYGRRTKFYIKKTMVELGREAEGSKVDIDLAREGRANKISRKQARIQMDQSGSFYLTNVGKCSILINNKEIAPNQSARLTSSCLIEIRGMAFVFEANQTCVKRYANGLTKESQNQDQKV</sequence>
<dbReference type="GO" id="GO:0071339">
    <property type="term" value="C:MLL1 complex"/>
    <property type="evidence" value="ECO:0007669"/>
    <property type="project" value="InterPro"/>
</dbReference>
<dbReference type="Gene3D" id="2.60.200.20">
    <property type="match status" value="1"/>
</dbReference>
<accession>A0A2R6PZP1</accession>
<dbReference type="InterPro" id="IPR037912">
    <property type="entry name" value="MCRS1"/>
</dbReference>
<name>A0A2R6PZP1_ACTCC</name>
<dbReference type="GO" id="GO:0045944">
    <property type="term" value="P:positive regulation of transcription by RNA polymerase II"/>
    <property type="evidence" value="ECO:0007669"/>
    <property type="project" value="TreeGrafter"/>
</dbReference>
<dbReference type="InterPro" id="IPR008984">
    <property type="entry name" value="SMAD_FHA_dom_sf"/>
</dbReference>
<reference evidence="3" key="2">
    <citation type="journal article" date="2018" name="BMC Genomics">
        <title>A manually annotated Actinidia chinensis var. chinensis (kiwifruit) genome highlights the challenges associated with draft genomes and gene prediction in plants.</title>
        <authorList>
            <person name="Pilkington S.M."/>
            <person name="Crowhurst R."/>
            <person name="Hilario E."/>
            <person name="Nardozza S."/>
            <person name="Fraser L."/>
            <person name="Peng Y."/>
            <person name="Gunaseelan K."/>
            <person name="Simpson R."/>
            <person name="Tahir J."/>
            <person name="Deroles S.C."/>
            <person name="Templeton K."/>
            <person name="Luo Z."/>
            <person name="Davy M."/>
            <person name="Cheng C."/>
            <person name="McNeilage M."/>
            <person name="Scaglione D."/>
            <person name="Liu Y."/>
            <person name="Zhang Q."/>
            <person name="Datson P."/>
            <person name="De Silva N."/>
            <person name="Gardiner S.E."/>
            <person name="Bassett H."/>
            <person name="Chagne D."/>
            <person name="McCallum J."/>
            <person name="Dzierzon H."/>
            <person name="Deng C."/>
            <person name="Wang Y.Y."/>
            <person name="Barron L."/>
            <person name="Manako K."/>
            <person name="Bowen J."/>
            <person name="Foster T.M."/>
            <person name="Erridge Z.A."/>
            <person name="Tiffin H."/>
            <person name="Waite C.N."/>
            <person name="Davies K.M."/>
            <person name="Grierson E.P."/>
            <person name="Laing W.A."/>
            <person name="Kirk R."/>
            <person name="Chen X."/>
            <person name="Wood M."/>
            <person name="Montefiori M."/>
            <person name="Brummell D.A."/>
            <person name="Schwinn K.E."/>
            <person name="Catanach A."/>
            <person name="Fullerton C."/>
            <person name="Li D."/>
            <person name="Meiyalaghan S."/>
            <person name="Nieuwenhuizen N."/>
            <person name="Read N."/>
            <person name="Prakash R."/>
            <person name="Hunter D."/>
            <person name="Zhang H."/>
            <person name="McKenzie M."/>
            <person name="Knabel M."/>
            <person name="Harris A."/>
            <person name="Allan A.C."/>
            <person name="Gleave A."/>
            <person name="Chen A."/>
            <person name="Janssen B.J."/>
            <person name="Plunkett B."/>
            <person name="Ampomah-Dwamena C."/>
            <person name="Voogd C."/>
            <person name="Leif D."/>
            <person name="Lafferty D."/>
            <person name="Souleyre E.J.F."/>
            <person name="Varkonyi-Gasic E."/>
            <person name="Gambi F."/>
            <person name="Hanley J."/>
            <person name="Yao J.L."/>
            <person name="Cheung J."/>
            <person name="David K.M."/>
            <person name="Warren B."/>
            <person name="Marsh K."/>
            <person name="Snowden K.C."/>
            <person name="Lin-Wang K."/>
            <person name="Brian L."/>
            <person name="Martinez-Sanchez M."/>
            <person name="Wang M."/>
            <person name="Ileperuma N."/>
            <person name="Macnee N."/>
            <person name="Campin R."/>
            <person name="McAtee P."/>
            <person name="Drummond R.S.M."/>
            <person name="Espley R.V."/>
            <person name="Ireland H.S."/>
            <person name="Wu R."/>
            <person name="Atkinson R.G."/>
            <person name="Karunairetnam S."/>
            <person name="Bulley S."/>
            <person name="Chunkath S."/>
            <person name="Hanley Z."/>
            <person name="Storey R."/>
            <person name="Thrimawithana A.H."/>
            <person name="Thomson S."/>
            <person name="David C."/>
            <person name="Testolin R."/>
            <person name="Huang H."/>
            <person name="Hellens R.P."/>
            <person name="Schaffer R.J."/>
        </authorList>
    </citation>
    <scope>NUCLEOTIDE SEQUENCE [LARGE SCALE GENOMIC DNA]</scope>
    <source>
        <strain evidence="3">cv. Red5</strain>
    </source>
</reference>
<dbReference type="SUPFAM" id="SSF49879">
    <property type="entry name" value="SMAD/FHA domain"/>
    <property type="match status" value="1"/>
</dbReference>
<reference evidence="2 3" key="1">
    <citation type="submission" date="2017-07" db="EMBL/GenBank/DDBJ databases">
        <title>An improved, manually edited Actinidia chinensis var. chinensis (kiwifruit) genome highlights the challenges associated with draft genomes and gene prediction in plants.</title>
        <authorList>
            <person name="Pilkington S."/>
            <person name="Crowhurst R."/>
            <person name="Hilario E."/>
            <person name="Nardozza S."/>
            <person name="Fraser L."/>
            <person name="Peng Y."/>
            <person name="Gunaseelan K."/>
            <person name="Simpson R."/>
            <person name="Tahir J."/>
            <person name="Deroles S."/>
            <person name="Templeton K."/>
            <person name="Luo Z."/>
            <person name="Davy M."/>
            <person name="Cheng C."/>
            <person name="Mcneilage M."/>
            <person name="Scaglione D."/>
            <person name="Liu Y."/>
            <person name="Zhang Q."/>
            <person name="Datson P."/>
            <person name="De Silva N."/>
            <person name="Gardiner S."/>
            <person name="Bassett H."/>
            <person name="Chagne D."/>
            <person name="Mccallum J."/>
            <person name="Dzierzon H."/>
            <person name="Deng C."/>
            <person name="Wang Y.-Y."/>
            <person name="Barron N."/>
            <person name="Manako K."/>
            <person name="Bowen J."/>
            <person name="Foster T."/>
            <person name="Erridge Z."/>
            <person name="Tiffin H."/>
            <person name="Waite C."/>
            <person name="Davies K."/>
            <person name="Grierson E."/>
            <person name="Laing W."/>
            <person name="Kirk R."/>
            <person name="Chen X."/>
            <person name="Wood M."/>
            <person name="Montefiori M."/>
            <person name="Brummell D."/>
            <person name="Schwinn K."/>
            <person name="Catanach A."/>
            <person name="Fullerton C."/>
            <person name="Li D."/>
            <person name="Meiyalaghan S."/>
            <person name="Nieuwenhuizen N."/>
            <person name="Read N."/>
            <person name="Prakash R."/>
            <person name="Hunter D."/>
            <person name="Zhang H."/>
            <person name="Mckenzie M."/>
            <person name="Knabel M."/>
            <person name="Harris A."/>
            <person name="Allan A."/>
            <person name="Chen A."/>
            <person name="Janssen B."/>
            <person name="Plunkett B."/>
            <person name="Dwamena C."/>
            <person name="Voogd C."/>
            <person name="Leif D."/>
            <person name="Lafferty D."/>
            <person name="Souleyre E."/>
            <person name="Varkonyi-Gasic E."/>
            <person name="Gambi F."/>
            <person name="Hanley J."/>
            <person name="Yao J.-L."/>
            <person name="Cheung J."/>
            <person name="David K."/>
            <person name="Warren B."/>
            <person name="Marsh K."/>
            <person name="Snowden K."/>
            <person name="Lin-Wang K."/>
            <person name="Brian L."/>
            <person name="Martinez-Sanchez M."/>
            <person name="Wang M."/>
            <person name="Ileperuma N."/>
            <person name="Macnee N."/>
            <person name="Campin R."/>
            <person name="Mcatee P."/>
            <person name="Drummond R."/>
            <person name="Espley R."/>
            <person name="Ireland H."/>
            <person name="Wu R."/>
            <person name="Atkinson R."/>
            <person name="Karunairetnam S."/>
            <person name="Bulley S."/>
            <person name="Chunkath S."/>
            <person name="Hanley Z."/>
            <person name="Storey R."/>
            <person name="Thrimawithana A."/>
            <person name="Thomson S."/>
            <person name="David C."/>
            <person name="Testolin R."/>
        </authorList>
    </citation>
    <scope>NUCLEOTIDE SEQUENCE [LARGE SCALE GENOMIC DNA]</scope>
    <source>
        <strain evidence="3">cv. Red5</strain>
        <tissue evidence="2">Young leaf</tissue>
    </source>
</reference>
<dbReference type="GO" id="GO:0044545">
    <property type="term" value="C:NSL complex"/>
    <property type="evidence" value="ECO:0007669"/>
    <property type="project" value="TreeGrafter"/>
</dbReference>
<comment type="caution">
    <text evidence="2">The sequence shown here is derived from an EMBL/GenBank/DDBJ whole genome shotgun (WGS) entry which is preliminary data.</text>
</comment>
<dbReference type="EMBL" id="NKQK01000021">
    <property type="protein sequence ID" value="PSR99627.1"/>
    <property type="molecule type" value="Genomic_DNA"/>
</dbReference>
<evidence type="ECO:0000313" key="2">
    <source>
        <dbReference type="EMBL" id="PSR99627.1"/>
    </source>
</evidence>
<dbReference type="Pfam" id="PF00498">
    <property type="entry name" value="FHA"/>
    <property type="match status" value="1"/>
</dbReference>
<dbReference type="SMART" id="SM00240">
    <property type="entry name" value="FHA"/>
    <property type="match status" value="1"/>
</dbReference>
<evidence type="ECO:0000259" key="1">
    <source>
        <dbReference type="PROSITE" id="PS50006"/>
    </source>
</evidence>
<dbReference type="InterPro" id="IPR025999">
    <property type="entry name" value="MCRS_N"/>
</dbReference>
<keyword evidence="3" id="KW-1185">Reference proteome</keyword>
<dbReference type="Pfam" id="PF13325">
    <property type="entry name" value="MCRS_N"/>
    <property type="match status" value="1"/>
</dbReference>
<dbReference type="Proteomes" id="UP000241394">
    <property type="component" value="Chromosome LG21"/>
</dbReference>
<protein>
    <submittedName>
        <fullName evidence="2">Microspherule protein</fullName>
    </submittedName>
</protein>
<dbReference type="FunCoup" id="A0A2R6PZP1">
    <property type="interactions" value="4642"/>
</dbReference>
<dbReference type="OrthoDB" id="10262769at2759"/>
<dbReference type="PROSITE" id="PS50006">
    <property type="entry name" value="FHA_DOMAIN"/>
    <property type="match status" value="1"/>
</dbReference>
<dbReference type="PANTHER" id="PTHR13233:SF0">
    <property type="entry name" value="MICROSPHERULE PROTEIN 1"/>
    <property type="match status" value="1"/>
</dbReference>
<dbReference type="InParanoid" id="A0A2R6PZP1"/>
<dbReference type="PANTHER" id="PTHR13233">
    <property type="entry name" value="MICROSPHERULE PROTEIN 1"/>
    <property type="match status" value="1"/>
</dbReference>
<organism evidence="2 3">
    <name type="scientific">Actinidia chinensis var. chinensis</name>
    <name type="common">Chinese soft-hair kiwi</name>
    <dbReference type="NCBI Taxonomy" id="1590841"/>
    <lineage>
        <taxon>Eukaryota</taxon>
        <taxon>Viridiplantae</taxon>
        <taxon>Streptophyta</taxon>
        <taxon>Embryophyta</taxon>
        <taxon>Tracheophyta</taxon>
        <taxon>Spermatophyta</taxon>
        <taxon>Magnoliopsida</taxon>
        <taxon>eudicotyledons</taxon>
        <taxon>Gunneridae</taxon>
        <taxon>Pentapetalae</taxon>
        <taxon>asterids</taxon>
        <taxon>Ericales</taxon>
        <taxon>Actinidiaceae</taxon>
        <taxon>Actinidia</taxon>
    </lineage>
</organism>
<feature type="domain" description="FHA" evidence="1">
    <location>
        <begin position="802"/>
        <end position="858"/>
    </location>
</feature>
<dbReference type="Gramene" id="PSR99627">
    <property type="protein sequence ID" value="PSR99627"/>
    <property type="gene ID" value="CEY00_Acc23600"/>
</dbReference>
<proteinExistence type="predicted"/>
<evidence type="ECO:0000313" key="3">
    <source>
        <dbReference type="Proteomes" id="UP000241394"/>
    </source>
</evidence>
<dbReference type="STRING" id="1590841.A0A2R6PZP1"/>
<dbReference type="GO" id="GO:0031011">
    <property type="term" value="C:Ino80 complex"/>
    <property type="evidence" value="ECO:0007669"/>
    <property type="project" value="InterPro"/>
</dbReference>
<dbReference type="InterPro" id="IPR000253">
    <property type="entry name" value="FHA_dom"/>
</dbReference>
<dbReference type="AlphaFoldDB" id="A0A2R6PZP1"/>